<dbReference type="PANTHER" id="PTHR46797">
    <property type="entry name" value="HTH-TYPE TRANSCRIPTIONAL REGULATOR"/>
    <property type="match status" value="1"/>
</dbReference>
<dbReference type="GO" id="GO:0005829">
    <property type="term" value="C:cytosol"/>
    <property type="evidence" value="ECO:0007669"/>
    <property type="project" value="TreeGrafter"/>
</dbReference>
<evidence type="ECO:0000256" key="3">
    <source>
        <dbReference type="ARBA" id="ARBA00023163"/>
    </source>
</evidence>
<dbReference type="SMART" id="SM00530">
    <property type="entry name" value="HTH_XRE"/>
    <property type="match status" value="1"/>
</dbReference>
<dbReference type="GO" id="GO:0003677">
    <property type="term" value="F:DNA binding"/>
    <property type="evidence" value="ECO:0007669"/>
    <property type="project" value="UniProtKB-KW"/>
</dbReference>
<keyword evidence="6" id="KW-1185">Reference proteome</keyword>
<gene>
    <name evidence="5" type="ORF">SCLAR_v1c13080</name>
</gene>
<dbReference type="Proteomes" id="UP000231179">
    <property type="component" value="Chromosome"/>
</dbReference>
<dbReference type="GO" id="GO:0003700">
    <property type="term" value="F:DNA-binding transcription factor activity"/>
    <property type="evidence" value="ECO:0007669"/>
    <property type="project" value="TreeGrafter"/>
</dbReference>
<organism evidence="5 6">
    <name type="scientific">Spiroplasma clarkii</name>
    <dbReference type="NCBI Taxonomy" id="2139"/>
    <lineage>
        <taxon>Bacteria</taxon>
        <taxon>Bacillati</taxon>
        <taxon>Mycoplasmatota</taxon>
        <taxon>Mollicutes</taxon>
        <taxon>Entomoplasmatales</taxon>
        <taxon>Spiroplasmataceae</taxon>
        <taxon>Spiroplasma</taxon>
    </lineage>
</organism>
<dbReference type="RefSeq" id="WP_100255135.1">
    <property type="nucleotide sequence ID" value="NZ_CP024870.1"/>
</dbReference>
<sequence>MKKDLIELFSSNMKYIRLKSGLTQEELSFKVGLHRNYISDTERGRRNISLKAVEKIAEGLGVPVVELFSQK</sequence>
<dbReference type="AlphaFoldDB" id="A0A2K8KQH3"/>
<keyword evidence="2" id="KW-0238">DNA-binding</keyword>
<dbReference type="InterPro" id="IPR050807">
    <property type="entry name" value="TransReg_Diox_bact_type"/>
</dbReference>
<dbReference type="SUPFAM" id="SSF47413">
    <property type="entry name" value="lambda repressor-like DNA-binding domains"/>
    <property type="match status" value="1"/>
</dbReference>
<reference evidence="5 6" key="1">
    <citation type="submission" date="2017-11" db="EMBL/GenBank/DDBJ databases">
        <title>Complete genome sequence of Spiroplasma clarkii CN-5 (DSM 19994).</title>
        <authorList>
            <person name="Tsai Y.-M."/>
            <person name="Chang A."/>
            <person name="Lo W.-S."/>
            <person name="Kuo C.-H."/>
        </authorList>
    </citation>
    <scope>NUCLEOTIDE SEQUENCE [LARGE SCALE GENOMIC DNA]</scope>
    <source>
        <strain evidence="5 6">CN-5</strain>
    </source>
</reference>
<evidence type="ECO:0000313" key="5">
    <source>
        <dbReference type="EMBL" id="ATX71606.1"/>
    </source>
</evidence>
<keyword evidence="3" id="KW-0804">Transcription</keyword>
<accession>A0A2K8KQH3</accession>
<dbReference type="Pfam" id="PF01381">
    <property type="entry name" value="HTH_3"/>
    <property type="match status" value="1"/>
</dbReference>
<evidence type="ECO:0000313" key="6">
    <source>
        <dbReference type="Proteomes" id="UP000231179"/>
    </source>
</evidence>
<evidence type="ECO:0000256" key="1">
    <source>
        <dbReference type="ARBA" id="ARBA00023015"/>
    </source>
</evidence>
<proteinExistence type="predicted"/>
<dbReference type="PROSITE" id="PS50943">
    <property type="entry name" value="HTH_CROC1"/>
    <property type="match status" value="1"/>
</dbReference>
<feature type="domain" description="HTH cro/C1-type" evidence="4">
    <location>
        <begin position="13"/>
        <end position="67"/>
    </location>
</feature>
<dbReference type="EMBL" id="CP024870">
    <property type="protein sequence ID" value="ATX71606.1"/>
    <property type="molecule type" value="Genomic_DNA"/>
</dbReference>
<dbReference type="CDD" id="cd00093">
    <property type="entry name" value="HTH_XRE"/>
    <property type="match status" value="1"/>
</dbReference>
<protein>
    <submittedName>
        <fullName evidence="5">XRE family transcriptional regulator</fullName>
    </submittedName>
</protein>
<evidence type="ECO:0000259" key="4">
    <source>
        <dbReference type="PROSITE" id="PS50943"/>
    </source>
</evidence>
<dbReference type="InterPro" id="IPR001387">
    <property type="entry name" value="Cro/C1-type_HTH"/>
</dbReference>
<keyword evidence="1" id="KW-0805">Transcription regulation</keyword>
<evidence type="ECO:0000256" key="2">
    <source>
        <dbReference type="ARBA" id="ARBA00023125"/>
    </source>
</evidence>
<dbReference type="PANTHER" id="PTHR46797:SF23">
    <property type="entry name" value="HTH-TYPE TRANSCRIPTIONAL REGULATOR SUTR"/>
    <property type="match status" value="1"/>
</dbReference>
<dbReference type="Gene3D" id="1.10.260.40">
    <property type="entry name" value="lambda repressor-like DNA-binding domains"/>
    <property type="match status" value="1"/>
</dbReference>
<dbReference type="InterPro" id="IPR010982">
    <property type="entry name" value="Lambda_DNA-bd_dom_sf"/>
</dbReference>
<name>A0A2K8KQH3_9MOLU</name>